<keyword evidence="1" id="KW-0808">Transferase</keyword>
<keyword evidence="4" id="KW-1185">Reference proteome</keyword>
<dbReference type="PANTHER" id="PTHR35897">
    <property type="entry name" value="METHYLTRANSFERASE AUSD"/>
    <property type="match status" value="1"/>
</dbReference>
<dbReference type="OrthoDB" id="2964349at2759"/>
<accession>A0A9P5WXQ1</accession>
<comment type="caution">
    <text evidence="3">The sequence shown here is derived from an EMBL/GenBank/DDBJ whole genome shotgun (WGS) entry which is preliminary data.</text>
</comment>
<sequence length="79" mass="8880">MSPANMVPPLNSVNTGPLPLDSALYDLDKGQQTFFKQITGIVGSEDLKQHIMSVQAKAYELFPYPCIWHFTFAKYSEVN</sequence>
<gene>
    <name evidence="3" type="ORF">P691DRAFT_769288</name>
</gene>
<evidence type="ECO:0000256" key="2">
    <source>
        <dbReference type="ARBA" id="ARBA00022691"/>
    </source>
</evidence>
<dbReference type="PANTHER" id="PTHR35897:SF1">
    <property type="entry name" value="METHYLTRANSFERASE AUSD"/>
    <property type="match status" value="1"/>
</dbReference>
<reference evidence="3" key="1">
    <citation type="submission" date="2020-11" db="EMBL/GenBank/DDBJ databases">
        <authorList>
            <consortium name="DOE Joint Genome Institute"/>
            <person name="Ahrendt S."/>
            <person name="Riley R."/>
            <person name="Andreopoulos W."/>
            <person name="Labutti K."/>
            <person name="Pangilinan J."/>
            <person name="Ruiz-Duenas F.J."/>
            <person name="Barrasa J.M."/>
            <person name="Sanchez-Garcia M."/>
            <person name="Camarero S."/>
            <person name="Miyauchi S."/>
            <person name="Serrano A."/>
            <person name="Linde D."/>
            <person name="Babiker R."/>
            <person name="Drula E."/>
            <person name="Ayuso-Fernandez I."/>
            <person name="Pacheco R."/>
            <person name="Padilla G."/>
            <person name="Ferreira P."/>
            <person name="Barriuso J."/>
            <person name="Kellner H."/>
            <person name="Castanera R."/>
            <person name="Alfaro M."/>
            <person name="Ramirez L."/>
            <person name="Pisabarro A.G."/>
            <person name="Kuo A."/>
            <person name="Tritt A."/>
            <person name="Lipzen A."/>
            <person name="He G."/>
            <person name="Yan M."/>
            <person name="Ng V."/>
            <person name="Cullen D."/>
            <person name="Martin F."/>
            <person name="Rosso M.-N."/>
            <person name="Henrissat B."/>
            <person name="Hibbett D."/>
            <person name="Martinez A.T."/>
            <person name="Grigoriev I.V."/>
        </authorList>
    </citation>
    <scope>NUCLEOTIDE SEQUENCE</scope>
    <source>
        <strain evidence="3">MF-IS2</strain>
    </source>
</reference>
<dbReference type="EMBL" id="MU153824">
    <property type="protein sequence ID" value="KAF9439617.1"/>
    <property type="molecule type" value="Genomic_DNA"/>
</dbReference>
<evidence type="ECO:0000313" key="3">
    <source>
        <dbReference type="EMBL" id="KAF9439617.1"/>
    </source>
</evidence>
<protein>
    <submittedName>
        <fullName evidence="3">Uncharacterized protein</fullName>
    </submittedName>
</protein>
<keyword evidence="2" id="KW-0949">S-adenosyl-L-methionine</keyword>
<proteinExistence type="predicted"/>
<dbReference type="Proteomes" id="UP000807342">
    <property type="component" value="Unassembled WGS sequence"/>
</dbReference>
<evidence type="ECO:0000313" key="4">
    <source>
        <dbReference type="Proteomes" id="UP000807342"/>
    </source>
</evidence>
<dbReference type="AlphaFoldDB" id="A0A9P5WXQ1"/>
<dbReference type="GO" id="GO:0016740">
    <property type="term" value="F:transferase activity"/>
    <property type="evidence" value="ECO:0007669"/>
    <property type="project" value="UniProtKB-KW"/>
</dbReference>
<evidence type="ECO:0000256" key="1">
    <source>
        <dbReference type="ARBA" id="ARBA00022679"/>
    </source>
</evidence>
<dbReference type="InterPro" id="IPR051654">
    <property type="entry name" value="Meroterpenoid_MTases"/>
</dbReference>
<organism evidence="3 4">
    <name type="scientific">Macrolepiota fuliginosa MF-IS2</name>
    <dbReference type="NCBI Taxonomy" id="1400762"/>
    <lineage>
        <taxon>Eukaryota</taxon>
        <taxon>Fungi</taxon>
        <taxon>Dikarya</taxon>
        <taxon>Basidiomycota</taxon>
        <taxon>Agaricomycotina</taxon>
        <taxon>Agaricomycetes</taxon>
        <taxon>Agaricomycetidae</taxon>
        <taxon>Agaricales</taxon>
        <taxon>Agaricineae</taxon>
        <taxon>Agaricaceae</taxon>
        <taxon>Macrolepiota</taxon>
    </lineage>
</organism>
<name>A0A9P5WXQ1_9AGAR</name>